<evidence type="ECO:0000313" key="10">
    <source>
        <dbReference type="EMBL" id="MBD0378722.1"/>
    </source>
</evidence>
<dbReference type="RefSeq" id="WP_188172540.1">
    <property type="nucleotide sequence ID" value="NZ_JACVVD010000001.1"/>
</dbReference>
<evidence type="ECO:0000256" key="2">
    <source>
        <dbReference type="ARBA" id="ARBA00022475"/>
    </source>
</evidence>
<proteinExistence type="inferred from homology"/>
<evidence type="ECO:0000256" key="3">
    <source>
        <dbReference type="ARBA" id="ARBA00022692"/>
    </source>
</evidence>
<sequence length="400" mass="43219">MSIWKNLLISLDSLRVNKLRSLLTMIGIIVGVASVVLVVSIGQIGKGSVVSELAKYSPGVFFVTPSTSATKADKIQITMTDLKQVSRLEGVQAASGSLGMTMSSKSGDSAITFNMTGTFADIVKFYNLKMESGRFFTVGEQKSRQKVIVVESDFAASQFGSADQAINRKVTLDGNRYEIVGVFKSDKSILSGLDGKNYSAYMPYDSMPLLKEGSNNELDTLMVIADTTDSMQKDKAGKAITKHLAKAHNAESSDYEVQKVEDFQRNLDVVFNVMQILIGSIAGISLLVGGVGVMNIMLVSVTERTREIGTRKAIGATPGLILQQFMMEAIILCLLGGVVGITIGILGSLGFSLITKWQFILSGWTIVIAFGFSTAVGLFFGWYPAKKAANMQPIESLRYE</sequence>
<comment type="similarity">
    <text evidence="6">Belongs to the ABC-4 integral membrane protein family.</text>
</comment>
<name>A0A926KJ68_9BACL</name>
<reference evidence="10" key="1">
    <citation type="submission" date="2020-09" db="EMBL/GenBank/DDBJ databases">
        <title>Draft Genome Sequence of Paenibacillus sp. WST5.</title>
        <authorList>
            <person name="Bao Z."/>
        </authorList>
    </citation>
    <scope>NUCLEOTIDE SEQUENCE</scope>
    <source>
        <strain evidence="10">WST5</strain>
    </source>
</reference>
<keyword evidence="3 7" id="KW-0812">Transmembrane</keyword>
<evidence type="ECO:0000256" key="6">
    <source>
        <dbReference type="ARBA" id="ARBA00038076"/>
    </source>
</evidence>
<dbReference type="Proteomes" id="UP000650466">
    <property type="component" value="Unassembled WGS sequence"/>
</dbReference>
<feature type="transmembrane region" description="Helical" evidence="7">
    <location>
        <begin position="329"/>
        <end position="354"/>
    </location>
</feature>
<dbReference type="AlphaFoldDB" id="A0A926KJ68"/>
<dbReference type="PANTHER" id="PTHR30572:SF4">
    <property type="entry name" value="ABC TRANSPORTER PERMEASE YTRF"/>
    <property type="match status" value="1"/>
</dbReference>
<evidence type="ECO:0000259" key="9">
    <source>
        <dbReference type="Pfam" id="PF12704"/>
    </source>
</evidence>
<dbReference type="Pfam" id="PF12704">
    <property type="entry name" value="MacB_PCD"/>
    <property type="match status" value="1"/>
</dbReference>
<keyword evidence="4 7" id="KW-1133">Transmembrane helix</keyword>
<gene>
    <name evidence="10" type="ORF">ICC18_01120</name>
</gene>
<evidence type="ECO:0000256" key="7">
    <source>
        <dbReference type="SAM" id="Phobius"/>
    </source>
</evidence>
<evidence type="ECO:0000256" key="1">
    <source>
        <dbReference type="ARBA" id="ARBA00004651"/>
    </source>
</evidence>
<feature type="transmembrane region" description="Helical" evidence="7">
    <location>
        <begin position="21"/>
        <end position="42"/>
    </location>
</feature>
<feature type="domain" description="MacB-like periplasmic core" evidence="9">
    <location>
        <begin position="21"/>
        <end position="233"/>
    </location>
</feature>
<comment type="caution">
    <text evidence="10">The sequence shown here is derived from an EMBL/GenBank/DDBJ whole genome shotgun (WGS) entry which is preliminary data.</text>
</comment>
<feature type="domain" description="ABC3 transporter permease C-terminal" evidence="8">
    <location>
        <begin position="280"/>
        <end position="393"/>
    </location>
</feature>
<evidence type="ECO:0000256" key="5">
    <source>
        <dbReference type="ARBA" id="ARBA00023136"/>
    </source>
</evidence>
<keyword evidence="2" id="KW-1003">Cell membrane</keyword>
<evidence type="ECO:0000256" key="4">
    <source>
        <dbReference type="ARBA" id="ARBA00022989"/>
    </source>
</evidence>
<feature type="transmembrane region" description="Helical" evidence="7">
    <location>
        <begin position="276"/>
        <end position="301"/>
    </location>
</feature>
<keyword evidence="5 7" id="KW-0472">Membrane</keyword>
<feature type="transmembrane region" description="Helical" evidence="7">
    <location>
        <begin position="360"/>
        <end position="383"/>
    </location>
</feature>
<evidence type="ECO:0000313" key="11">
    <source>
        <dbReference type="Proteomes" id="UP000650466"/>
    </source>
</evidence>
<evidence type="ECO:0000259" key="8">
    <source>
        <dbReference type="Pfam" id="PF02687"/>
    </source>
</evidence>
<comment type="subcellular location">
    <subcellularLocation>
        <location evidence="1">Cell membrane</location>
        <topology evidence="1">Multi-pass membrane protein</topology>
    </subcellularLocation>
</comment>
<organism evidence="10 11">
    <name type="scientific">Paenibacillus sedimenti</name>
    <dbReference type="NCBI Taxonomy" id="2770274"/>
    <lineage>
        <taxon>Bacteria</taxon>
        <taxon>Bacillati</taxon>
        <taxon>Bacillota</taxon>
        <taxon>Bacilli</taxon>
        <taxon>Bacillales</taxon>
        <taxon>Paenibacillaceae</taxon>
        <taxon>Paenibacillus</taxon>
    </lineage>
</organism>
<dbReference type="PANTHER" id="PTHR30572">
    <property type="entry name" value="MEMBRANE COMPONENT OF TRANSPORTER-RELATED"/>
    <property type="match status" value="1"/>
</dbReference>
<dbReference type="InterPro" id="IPR025857">
    <property type="entry name" value="MacB_PCD"/>
</dbReference>
<accession>A0A926KJ68</accession>
<keyword evidence="11" id="KW-1185">Reference proteome</keyword>
<dbReference type="Pfam" id="PF02687">
    <property type="entry name" value="FtsX"/>
    <property type="match status" value="1"/>
</dbReference>
<dbReference type="GO" id="GO:0005886">
    <property type="term" value="C:plasma membrane"/>
    <property type="evidence" value="ECO:0007669"/>
    <property type="project" value="UniProtKB-SubCell"/>
</dbReference>
<protein>
    <submittedName>
        <fullName evidence="10">ABC transporter permease</fullName>
    </submittedName>
</protein>
<dbReference type="EMBL" id="JACVVD010000001">
    <property type="protein sequence ID" value="MBD0378722.1"/>
    <property type="molecule type" value="Genomic_DNA"/>
</dbReference>
<dbReference type="InterPro" id="IPR050250">
    <property type="entry name" value="Macrolide_Exporter_MacB"/>
</dbReference>
<dbReference type="InterPro" id="IPR003838">
    <property type="entry name" value="ABC3_permease_C"/>
</dbReference>
<dbReference type="GO" id="GO:0022857">
    <property type="term" value="F:transmembrane transporter activity"/>
    <property type="evidence" value="ECO:0007669"/>
    <property type="project" value="TreeGrafter"/>
</dbReference>